<comment type="caution">
    <text evidence="2">The sequence shown here is derived from an EMBL/GenBank/DDBJ whole genome shotgun (WGS) entry which is preliminary data.</text>
</comment>
<name>A0A086J487_NEMA1</name>
<keyword evidence="3" id="KW-1185">Reference proteome</keyword>
<feature type="chain" id="PRO_5001808002" evidence="1">
    <location>
        <begin position="26"/>
        <end position="223"/>
    </location>
</feature>
<accession>A0A086J487</accession>
<evidence type="ECO:0000313" key="3">
    <source>
        <dbReference type="Proteomes" id="UP000054524"/>
    </source>
</evidence>
<dbReference type="Proteomes" id="UP000054524">
    <property type="component" value="Unassembled WGS sequence"/>
</dbReference>
<dbReference type="GeneID" id="77674997"/>
<evidence type="ECO:0000313" key="2">
    <source>
        <dbReference type="EMBL" id="KFG26955.1"/>
    </source>
</evidence>
<dbReference type="HOGENOM" id="CLU_1360751_0_0_1"/>
<dbReference type="RefSeq" id="XP_052905510.1">
    <property type="nucleotide sequence ID" value="XM_053047685.1"/>
</dbReference>
<keyword evidence="1" id="KW-0732">Signal</keyword>
<feature type="signal peptide" evidence="1">
    <location>
        <begin position="1"/>
        <end position="25"/>
    </location>
</feature>
<gene>
    <name evidence="2" type="ORF">NESG_00024</name>
</gene>
<dbReference type="AlphaFoldDB" id="A0A086J487"/>
<evidence type="ECO:0000256" key="1">
    <source>
        <dbReference type="SAM" id="SignalP"/>
    </source>
</evidence>
<proteinExistence type="predicted"/>
<organism evidence="2 3">
    <name type="scientific">Nematocida ausubeli (strain ATCC PRA-371 / ERTm2)</name>
    <name type="common">Nematode killer fungus</name>
    <dbReference type="NCBI Taxonomy" id="1913371"/>
    <lineage>
        <taxon>Eukaryota</taxon>
        <taxon>Fungi</taxon>
        <taxon>Fungi incertae sedis</taxon>
        <taxon>Microsporidia</taxon>
        <taxon>Nematocida</taxon>
    </lineage>
</organism>
<reference evidence="2 3" key="1">
    <citation type="journal article" date="2014" name="Genome Announc.">
        <title>Genome Sequence of the Microsporidian Species Nematocida sp1 Strain ERTm6 (ATCC PRA-372).</title>
        <authorList>
            <person name="Bakowski M.A."/>
            <person name="Priest M."/>
            <person name="Young S."/>
            <person name="Cuomo C.A."/>
            <person name="Troemel E.R."/>
        </authorList>
    </citation>
    <scope>NUCLEOTIDE SEQUENCE [LARGE SCALE GENOMIC DNA]</scope>
    <source>
        <strain evidence="2 3">ERTm6</strain>
    </source>
</reference>
<sequence length="223" mass="24796">MKFQSLYKKAYLAMIVAAVSTICRAESESTVVSSKAVDEQQSFYMDNIQYGANICELPCPPVCPPVCPPLCPPVCPPVCPINPCDQVCPPVCPPLCPPVCPPNPCDQICPPVNRCADPCGQDNYSDLEVARFFSILWVKIRQAKKQPNPSQAIKALKRKMVKMIRYALQLLYCQGGRQNGMYGEPYGEESLKSLFSSLKWIVCCLNDSNKACFLEYAYGVLYM</sequence>
<dbReference type="EMBL" id="AKIJ01000001">
    <property type="protein sequence ID" value="KFG26955.1"/>
    <property type="molecule type" value="Genomic_DNA"/>
</dbReference>
<protein>
    <submittedName>
        <fullName evidence="2">Uncharacterized protein</fullName>
    </submittedName>
</protein>